<feature type="compositionally biased region" description="Polar residues" evidence="1">
    <location>
        <begin position="73"/>
        <end position="83"/>
    </location>
</feature>
<reference evidence="3" key="2">
    <citation type="submission" date="2015-01" db="EMBL/GenBank/DDBJ databases">
        <title>Evolutionary Origins and Diversification of the Mycorrhizal Mutualists.</title>
        <authorList>
            <consortium name="DOE Joint Genome Institute"/>
            <consortium name="Mycorrhizal Genomics Consortium"/>
            <person name="Kohler A."/>
            <person name="Kuo A."/>
            <person name="Nagy L.G."/>
            <person name="Floudas D."/>
            <person name="Copeland A."/>
            <person name="Barry K.W."/>
            <person name="Cichocki N."/>
            <person name="Veneault-Fourrey C."/>
            <person name="LaButti K."/>
            <person name="Lindquist E.A."/>
            <person name="Lipzen A."/>
            <person name="Lundell T."/>
            <person name="Morin E."/>
            <person name="Murat C."/>
            <person name="Riley R."/>
            <person name="Ohm R."/>
            <person name="Sun H."/>
            <person name="Tunlid A."/>
            <person name="Henrissat B."/>
            <person name="Grigoriev I.V."/>
            <person name="Hibbett D.S."/>
            <person name="Martin F."/>
        </authorList>
    </citation>
    <scope>NUCLEOTIDE SEQUENCE [LARGE SCALE GENOMIC DNA]</scope>
    <source>
        <strain evidence="3">Foug A</strain>
    </source>
</reference>
<proteinExistence type="predicted"/>
<feature type="compositionally biased region" description="Basic residues" evidence="1">
    <location>
        <begin position="147"/>
        <end position="156"/>
    </location>
</feature>
<gene>
    <name evidence="2" type="ORF">SCLCIDRAFT_967568</name>
</gene>
<name>A0A0C3DHV4_9AGAM</name>
<feature type="compositionally biased region" description="Low complexity" evidence="1">
    <location>
        <begin position="123"/>
        <end position="140"/>
    </location>
</feature>
<evidence type="ECO:0000256" key="1">
    <source>
        <dbReference type="SAM" id="MobiDB-lite"/>
    </source>
</evidence>
<feature type="region of interest" description="Disordered" evidence="1">
    <location>
        <begin position="1"/>
        <end position="21"/>
    </location>
</feature>
<dbReference type="EMBL" id="KN822064">
    <property type="protein sequence ID" value="KIM60280.1"/>
    <property type="molecule type" value="Genomic_DNA"/>
</dbReference>
<feature type="compositionally biased region" description="Gly residues" evidence="1">
    <location>
        <begin position="167"/>
        <end position="178"/>
    </location>
</feature>
<protein>
    <submittedName>
        <fullName evidence="2">Uncharacterized protein</fullName>
    </submittedName>
</protein>
<feature type="region of interest" description="Disordered" evidence="1">
    <location>
        <begin position="69"/>
        <end position="214"/>
    </location>
</feature>
<dbReference type="InParanoid" id="A0A0C3DHV4"/>
<accession>A0A0C3DHV4</accession>
<dbReference type="Proteomes" id="UP000053989">
    <property type="component" value="Unassembled WGS sequence"/>
</dbReference>
<evidence type="ECO:0000313" key="3">
    <source>
        <dbReference type="Proteomes" id="UP000053989"/>
    </source>
</evidence>
<organism evidence="2 3">
    <name type="scientific">Scleroderma citrinum Foug A</name>
    <dbReference type="NCBI Taxonomy" id="1036808"/>
    <lineage>
        <taxon>Eukaryota</taxon>
        <taxon>Fungi</taxon>
        <taxon>Dikarya</taxon>
        <taxon>Basidiomycota</taxon>
        <taxon>Agaricomycotina</taxon>
        <taxon>Agaricomycetes</taxon>
        <taxon>Agaricomycetidae</taxon>
        <taxon>Boletales</taxon>
        <taxon>Sclerodermatineae</taxon>
        <taxon>Sclerodermataceae</taxon>
        <taxon>Scleroderma</taxon>
    </lineage>
</organism>
<reference evidence="2 3" key="1">
    <citation type="submission" date="2014-04" db="EMBL/GenBank/DDBJ databases">
        <authorList>
            <consortium name="DOE Joint Genome Institute"/>
            <person name="Kuo A."/>
            <person name="Kohler A."/>
            <person name="Nagy L.G."/>
            <person name="Floudas D."/>
            <person name="Copeland A."/>
            <person name="Barry K.W."/>
            <person name="Cichocki N."/>
            <person name="Veneault-Fourrey C."/>
            <person name="LaButti K."/>
            <person name="Lindquist E.A."/>
            <person name="Lipzen A."/>
            <person name="Lundell T."/>
            <person name="Morin E."/>
            <person name="Murat C."/>
            <person name="Sun H."/>
            <person name="Tunlid A."/>
            <person name="Henrissat B."/>
            <person name="Grigoriev I.V."/>
            <person name="Hibbett D.S."/>
            <person name="Martin F."/>
            <person name="Nordberg H.P."/>
            <person name="Cantor M.N."/>
            <person name="Hua S.X."/>
        </authorList>
    </citation>
    <scope>NUCLEOTIDE SEQUENCE [LARGE SCALE GENOMIC DNA]</scope>
    <source>
        <strain evidence="2 3">Foug A</strain>
    </source>
</reference>
<feature type="compositionally biased region" description="Acidic residues" evidence="1">
    <location>
        <begin position="179"/>
        <end position="195"/>
    </location>
</feature>
<dbReference type="AlphaFoldDB" id="A0A0C3DHV4"/>
<evidence type="ECO:0000313" key="2">
    <source>
        <dbReference type="EMBL" id="KIM60280.1"/>
    </source>
</evidence>
<keyword evidence="3" id="KW-1185">Reference proteome</keyword>
<sequence length="330" mass="34878">MDAAVIVPRRGHGNSASVSTVTGSPTLGTVIAQSGTVTGEPAHQVMGENRLGHGHSHRPTQYVPLAQAPTRGHGQTQAPSHQSRQPHPPIHPQGQISEASHPYRGRTAHATVPRSAQRRGQYAAPVLSSSSAQSKAGTSSTVTTTGKRGRAPKRLRASLTGPAVGAGKSGPAGGGGGGDSDDDSDDDEADWDPAGDDGGGHAESSGHGGAGLSGGRKSVTSFYLFGYSLKTFSLTPLPYPFNGDWILGCNFTPLSNNRLATPTSTWCSLERRSSHYHPFWWVMLYLFAPPGYVVSYSCTRTKLGERLITDLRPGRFGYLTLITFFACLWS</sequence>
<dbReference type="HOGENOM" id="CLU_842385_0_0_1"/>